<feature type="region of interest" description="Disordered" evidence="1">
    <location>
        <begin position="1"/>
        <end position="23"/>
    </location>
</feature>
<protein>
    <submittedName>
        <fullName evidence="2">Uncharacterized protein</fullName>
    </submittedName>
</protein>
<organism evidence="2 3">
    <name type="scientific">Streptomyces vulcanius</name>
    <dbReference type="NCBI Taxonomy" id="1441876"/>
    <lineage>
        <taxon>Bacteria</taxon>
        <taxon>Bacillati</taxon>
        <taxon>Actinomycetota</taxon>
        <taxon>Actinomycetes</taxon>
        <taxon>Kitasatosporales</taxon>
        <taxon>Streptomycetaceae</taxon>
        <taxon>Streptomyces</taxon>
    </lineage>
</organism>
<reference evidence="3" key="1">
    <citation type="journal article" date="2019" name="Int. J. Syst. Evol. Microbiol.">
        <title>The Global Catalogue of Microorganisms (GCM) 10K type strain sequencing project: providing services to taxonomists for standard genome sequencing and annotation.</title>
        <authorList>
            <consortium name="The Broad Institute Genomics Platform"/>
            <consortium name="The Broad Institute Genome Sequencing Center for Infectious Disease"/>
            <person name="Wu L."/>
            <person name="Ma J."/>
        </authorList>
    </citation>
    <scope>NUCLEOTIDE SEQUENCE [LARGE SCALE GENOMIC DNA]</scope>
    <source>
        <strain evidence="3">CGMCC 4.7177</strain>
    </source>
</reference>
<dbReference type="RefSeq" id="WP_381184697.1">
    <property type="nucleotide sequence ID" value="NZ_JBHSFK010000045.1"/>
</dbReference>
<gene>
    <name evidence="2" type="ORF">ACFPIH_45355</name>
</gene>
<accession>A0ABV9B6H9</accession>
<evidence type="ECO:0000313" key="2">
    <source>
        <dbReference type="EMBL" id="MFC4506598.1"/>
    </source>
</evidence>
<evidence type="ECO:0000313" key="3">
    <source>
        <dbReference type="Proteomes" id="UP001595839"/>
    </source>
</evidence>
<evidence type="ECO:0000256" key="1">
    <source>
        <dbReference type="SAM" id="MobiDB-lite"/>
    </source>
</evidence>
<dbReference type="Proteomes" id="UP001595839">
    <property type="component" value="Unassembled WGS sequence"/>
</dbReference>
<comment type="caution">
    <text evidence="2">The sequence shown here is derived from an EMBL/GenBank/DDBJ whole genome shotgun (WGS) entry which is preliminary data.</text>
</comment>
<dbReference type="EMBL" id="JBHSFK010000045">
    <property type="protein sequence ID" value="MFC4506598.1"/>
    <property type="molecule type" value="Genomic_DNA"/>
</dbReference>
<keyword evidence="3" id="KW-1185">Reference proteome</keyword>
<sequence length="129" mass="14406">MSARDDLTPEQRATLAQQMGDAQPARNSLLMSFGKAIQDSCEHEHPKWEDLFCRNLVAYMGEKAAPILRRLLDAEAEVDGLRDELAEEKADRNPLCCPALKMPTKQAFTMPMKIPTNRTGSSARCRTDA</sequence>
<proteinExistence type="predicted"/>
<name>A0ABV9B6H9_9ACTN</name>